<dbReference type="Gene3D" id="1.20.1250.20">
    <property type="entry name" value="MFS general substrate transporter like domains"/>
    <property type="match status" value="2"/>
</dbReference>
<feature type="domain" description="Major facilitator superfamily (MFS) profile" evidence="7">
    <location>
        <begin position="66"/>
        <end position="481"/>
    </location>
</feature>
<keyword evidence="9" id="KW-1185">Reference proteome</keyword>
<evidence type="ECO:0000256" key="1">
    <source>
        <dbReference type="ARBA" id="ARBA00004141"/>
    </source>
</evidence>
<dbReference type="PANTHER" id="PTHR43791:SF70">
    <property type="entry name" value="MAJOR FACILITATOR SUPERFAMILY (MFS) PROFILE DOMAIN-CONTAINING PROTEIN"/>
    <property type="match status" value="1"/>
</dbReference>
<dbReference type="Proteomes" id="UP001337655">
    <property type="component" value="Unassembled WGS sequence"/>
</dbReference>
<feature type="transmembrane region" description="Helical" evidence="6">
    <location>
        <begin position="295"/>
        <end position="319"/>
    </location>
</feature>
<accession>A0AAV9PDL3</accession>
<protein>
    <recommendedName>
        <fullName evidence="7">Major facilitator superfamily (MFS) profile domain-containing protein</fullName>
    </recommendedName>
</protein>
<dbReference type="EMBL" id="JAVRRT010000008">
    <property type="protein sequence ID" value="KAK5169805.1"/>
    <property type="molecule type" value="Genomic_DNA"/>
</dbReference>
<comment type="subcellular location">
    <subcellularLocation>
        <location evidence="1">Membrane</location>
        <topology evidence="1">Multi-pass membrane protein</topology>
    </subcellularLocation>
</comment>
<reference evidence="8 9" key="1">
    <citation type="submission" date="2023-08" db="EMBL/GenBank/DDBJ databases">
        <title>Black Yeasts Isolated from many extreme environments.</title>
        <authorList>
            <person name="Coleine C."/>
            <person name="Stajich J.E."/>
            <person name="Selbmann L."/>
        </authorList>
    </citation>
    <scope>NUCLEOTIDE SEQUENCE [LARGE SCALE GENOMIC DNA]</scope>
    <source>
        <strain evidence="8 9">CCFEE 5935</strain>
    </source>
</reference>
<comment type="caution">
    <text evidence="8">The sequence shown here is derived from an EMBL/GenBank/DDBJ whole genome shotgun (WGS) entry which is preliminary data.</text>
</comment>
<feature type="transmembrane region" description="Helical" evidence="6">
    <location>
        <begin position="227"/>
        <end position="247"/>
    </location>
</feature>
<evidence type="ECO:0000256" key="2">
    <source>
        <dbReference type="ARBA" id="ARBA00022448"/>
    </source>
</evidence>
<dbReference type="PROSITE" id="PS50850">
    <property type="entry name" value="MFS"/>
    <property type="match status" value="1"/>
</dbReference>
<dbReference type="InterPro" id="IPR036259">
    <property type="entry name" value="MFS_trans_sf"/>
</dbReference>
<keyword evidence="2" id="KW-0813">Transport</keyword>
<evidence type="ECO:0000259" key="7">
    <source>
        <dbReference type="PROSITE" id="PS50850"/>
    </source>
</evidence>
<evidence type="ECO:0000256" key="6">
    <source>
        <dbReference type="SAM" id="Phobius"/>
    </source>
</evidence>
<feature type="transmembrane region" description="Helical" evidence="6">
    <location>
        <begin position="161"/>
        <end position="182"/>
    </location>
</feature>
<dbReference type="AlphaFoldDB" id="A0AAV9PDL3"/>
<evidence type="ECO:0000256" key="5">
    <source>
        <dbReference type="ARBA" id="ARBA00023136"/>
    </source>
</evidence>
<dbReference type="SUPFAM" id="SSF103473">
    <property type="entry name" value="MFS general substrate transporter"/>
    <property type="match status" value="1"/>
</dbReference>
<evidence type="ECO:0000256" key="3">
    <source>
        <dbReference type="ARBA" id="ARBA00022692"/>
    </source>
</evidence>
<dbReference type="Pfam" id="PF07690">
    <property type="entry name" value="MFS_1"/>
    <property type="match status" value="1"/>
</dbReference>
<evidence type="ECO:0000256" key="4">
    <source>
        <dbReference type="ARBA" id="ARBA00022989"/>
    </source>
</evidence>
<keyword evidence="4 6" id="KW-1133">Transmembrane helix</keyword>
<keyword evidence="3 6" id="KW-0812">Transmembrane</keyword>
<feature type="transmembrane region" description="Helical" evidence="6">
    <location>
        <begin position="133"/>
        <end position="155"/>
    </location>
</feature>
<proteinExistence type="predicted"/>
<evidence type="ECO:0000313" key="9">
    <source>
        <dbReference type="Proteomes" id="UP001337655"/>
    </source>
</evidence>
<keyword evidence="5 6" id="KW-0472">Membrane</keyword>
<feature type="transmembrane region" description="Helical" evidence="6">
    <location>
        <begin position="194"/>
        <end position="215"/>
    </location>
</feature>
<dbReference type="GO" id="GO:0022857">
    <property type="term" value="F:transmembrane transporter activity"/>
    <property type="evidence" value="ECO:0007669"/>
    <property type="project" value="InterPro"/>
</dbReference>
<organism evidence="8 9">
    <name type="scientific">Saxophila tyrrhenica</name>
    <dbReference type="NCBI Taxonomy" id="1690608"/>
    <lineage>
        <taxon>Eukaryota</taxon>
        <taxon>Fungi</taxon>
        <taxon>Dikarya</taxon>
        <taxon>Ascomycota</taxon>
        <taxon>Pezizomycotina</taxon>
        <taxon>Dothideomycetes</taxon>
        <taxon>Dothideomycetidae</taxon>
        <taxon>Mycosphaerellales</taxon>
        <taxon>Extremaceae</taxon>
        <taxon>Saxophila</taxon>
    </lineage>
</organism>
<feature type="transmembrane region" description="Helical" evidence="6">
    <location>
        <begin position="360"/>
        <end position="380"/>
    </location>
</feature>
<feature type="transmembrane region" description="Helical" evidence="6">
    <location>
        <begin position="386"/>
        <end position="409"/>
    </location>
</feature>
<feature type="transmembrane region" description="Helical" evidence="6">
    <location>
        <begin position="339"/>
        <end position="355"/>
    </location>
</feature>
<feature type="transmembrane region" description="Helical" evidence="6">
    <location>
        <begin position="453"/>
        <end position="475"/>
    </location>
</feature>
<dbReference type="InterPro" id="IPR011701">
    <property type="entry name" value="MFS"/>
</dbReference>
<gene>
    <name evidence="8" type="ORF">LTR77_005783</name>
</gene>
<feature type="transmembrane region" description="Helical" evidence="6">
    <location>
        <begin position="105"/>
        <end position="126"/>
    </location>
</feature>
<dbReference type="InterPro" id="IPR020846">
    <property type="entry name" value="MFS_dom"/>
</dbReference>
<name>A0AAV9PDL3_9PEZI</name>
<evidence type="ECO:0000313" key="8">
    <source>
        <dbReference type="EMBL" id="KAK5169805.1"/>
    </source>
</evidence>
<dbReference type="PANTHER" id="PTHR43791">
    <property type="entry name" value="PERMEASE-RELATED"/>
    <property type="match status" value="1"/>
</dbReference>
<sequence length="513" mass="57082">MDQATHGQDARNDIERLESKEHTYGEDLKNFDHSNDVGYEQYRQGLDIVATHKEESWIRWKIDLIILPIFLVTQCLQFIDKTALNYANLFGYQEALNLQGKEFNYLSAMVYAGYFFGQYPCGWLIGRFPAQRVLGISCLLWGFTVLILTECHTFSSALAVRFLMGIFEAAVTPGLTLMTGFWYKRSEIPLRQCIWYSALGFGGIIGSYISRGVAGLSEDTQPARWKIIFYILGGATMLWSFVLYFGLSDTPSNAGFLSERERIIAVTRVSGNETGIKNKAFDKKQALLALYDPKAILIFISVFAAAIPNGVVNSFSTIIIEDLGFSTTKTTELKSVGDAVQIIALLIGGTITLTVPNSRLLTASAANILCTICAALMAYLPRSNTWGRLVCFWLVNSQSVGFTISLVTISSNMAGYTHRSLASAFVFTAYCWGNFTGPFVVKQSEAPNYPTATAGLLAGYAIKTGCHALLLVYLFMSNRRRDKKYGPADKQRSNELGMQDATEYENKDFRYVL</sequence>
<dbReference type="RefSeq" id="XP_064659151.1">
    <property type="nucleotide sequence ID" value="XM_064803026.1"/>
</dbReference>
<dbReference type="GO" id="GO:0016020">
    <property type="term" value="C:membrane"/>
    <property type="evidence" value="ECO:0007669"/>
    <property type="project" value="UniProtKB-SubCell"/>
</dbReference>
<dbReference type="GeneID" id="89927124"/>